<protein>
    <submittedName>
        <fullName evidence="1">Uncharacterized protein</fullName>
    </submittedName>
</protein>
<proteinExistence type="predicted"/>
<name>K1RE96_MAGGI</name>
<dbReference type="PANTHER" id="PTHR46830:SF2">
    <property type="entry name" value="ALPHA-1,4-N-ACETYLGLUCOSAMINYLTRANSFERASE"/>
    <property type="match status" value="1"/>
</dbReference>
<organism evidence="1">
    <name type="scientific">Magallana gigas</name>
    <name type="common">Pacific oyster</name>
    <name type="synonym">Crassostrea gigas</name>
    <dbReference type="NCBI Taxonomy" id="29159"/>
    <lineage>
        <taxon>Eukaryota</taxon>
        <taxon>Metazoa</taxon>
        <taxon>Spiralia</taxon>
        <taxon>Lophotrochozoa</taxon>
        <taxon>Mollusca</taxon>
        <taxon>Bivalvia</taxon>
        <taxon>Autobranchia</taxon>
        <taxon>Pteriomorphia</taxon>
        <taxon>Ostreida</taxon>
        <taxon>Ostreoidea</taxon>
        <taxon>Ostreidae</taxon>
        <taxon>Magallana</taxon>
    </lineage>
</organism>
<dbReference type="EMBL" id="JH816450">
    <property type="protein sequence ID" value="EKC39675.1"/>
    <property type="molecule type" value="Genomic_DNA"/>
</dbReference>
<reference evidence="1" key="1">
    <citation type="journal article" date="2012" name="Nature">
        <title>The oyster genome reveals stress adaptation and complexity of shell formation.</title>
        <authorList>
            <person name="Zhang G."/>
            <person name="Fang X."/>
            <person name="Guo X."/>
            <person name="Li L."/>
            <person name="Luo R."/>
            <person name="Xu F."/>
            <person name="Yang P."/>
            <person name="Zhang L."/>
            <person name="Wang X."/>
            <person name="Qi H."/>
            <person name="Xiong Z."/>
            <person name="Que H."/>
            <person name="Xie Y."/>
            <person name="Holland P.W."/>
            <person name="Paps J."/>
            <person name="Zhu Y."/>
            <person name="Wu F."/>
            <person name="Chen Y."/>
            <person name="Wang J."/>
            <person name="Peng C."/>
            <person name="Meng J."/>
            <person name="Yang L."/>
            <person name="Liu J."/>
            <person name="Wen B."/>
            <person name="Zhang N."/>
            <person name="Huang Z."/>
            <person name="Zhu Q."/>
            <person name="Feng Y."/>
            <person name="Mount A."/>
            <person name="Hedgecock D."/>
            <person name="Xu Z."/>
            <person name="Liu Y."/>
            <person name="Domazet-Loso T."/>
            <person name="Du Y."/>
            <person name="Sun X."/>
            <person name="Zhang S."/>
            <person name="Liu B."/>
            <person name="Cheng P."/>
            <person name="Jiang X."/>
            <person name="Li J."/>
            <person name="Fan D."/>
            <person name="Wang W."/>
            <person name="Fu W."/>
            <person name="Wang T."/>
            <person name="Wang B."/>
            <person name="Zhang J."/>
            <person name="Peng Z."/>
            <person name="Li Y."/>
            <person name="Li N."/>
            <person name="Wang J."/>
            <person name="Chen M."/>
            <person name="He Y."/>
            <person name="Tan F."/>
            <person name="Song X."/>
            <person name="Zheng Q."/>
            <person name="Huang R."/>
            <person name="Yang H."/>
            <person name="Du X."/>
            <person name="Chen L."/>
            <person name="Yang M."/>
            <person name="Gaffney P.M."/>
            <person name="Wang S."/>
            <person name="Luo L."/>
            <person name="She Z."/>
            <person name="Ming Y."/>
            <person name="Huang W."/>
            <person name="Zhang S."/>
            <person name="Huang B."/>
            <person name="Zhang Y."/>
            <person name="Qu T."/>
            <person name="Ni P."/>
            <person name="Miao G."/>
            <person name="Wang J."/>
            <person name="Wang Q."/>
            <person name="Steinberg C.E."/>
            <person name="Wang H."/>
            <person name="Li N."/>
            <person name="Qian L."/>
            <person name="Zhang G."/>
            <person name="Li Y."/>
            <person name="Yang H."/>
            <person name="Liu X."/>
            <person name="Wang J."/>
            <person name="Yin Y."/>
            <person name="Wang J."/>
        </authorList>
    </citation>
    <scope>NUCLEOTIDE SEQUENCE [LARGE SCALE GENOMIC DNA]</scope>
    <source>
        <strain evidence="1">05x7-T-G4-1.051#20</strain>
    </source>
</reference>
<gene>
    <name evidence="1" type="ORF">CGI_10025134</name>
</gene>
<dbReference type="InParanoid" id="K1RE96"/>
<accession>K1RE96</accession>
<evidence type="ECO:0000313" key="1">
    <source>
        <dbReference type="EMBL" id="EKC39675.1"/>
    </source>
</evidence>
<dbReference type="HOGENOM" id="CLU_1961707_0_0_1"/>
<dbReference type="PANTHER" id="PTHR46830">
    <property type="entry name" value="TRANSFERASE, PUTATIVE-RELATED"/>
    <property type="match status" value="1"/>
</dbReference>
<dbReference type="AlphaFoldDB" id="K1RE96"/>
<sequence>MGMAADGYFGSAVIIAGKNSAFIKKWMDSYSAYKPNLWGENSVIMATKLAKQYPKLIHVEKHYCSFYPHQTYLSDHNYKWSHSYGIHIYKPGREEQLKQLNFSSIRKLNNTLGAAFRFVFFDNKELCS</sequence>